<feature type="compositionally biased region" description="Basic and acidic residues" evidence="24">
    <location>
        <begin position="13"/>
        <end position="23"/>
    </location>
</feature>
<dbReference type="GO" id="GO:0006631">
    <property type="term" value="P:fatty acid metabolic process"/>
    <property type="evidence" value="ECO:0007669"/>
    <property type="project" value="UniProtKB-KW"/>
</dbReference>
<reference evidence="26 27" key="1">
    <citation type="submission" date="2019-03" db="EMBL/GenBank/DDBJ databases">
        <title>Genomic Encyclopedia of Type Strains, Phase III (KMG-III): the genomes of soil and plant-associated and newly described type strains.</title>
        <authorList>
            <person name="Whitman W."/>
        </authorList>
    </citation>
    <scope>NUCLEOTIDE SEQUENCE [LARGE SCALE GENOMIC DNA]</scope>
    <source>
        <strain evidence="26 27">VKM Ac-2575</strain>
    </source>
</reference>
<organism evidence="26 27">
    <name type="scientific">Kribbella voronezhensis</name>
    <dbReference type="NCBI Taxonomy" id="2512212"/>
    <lineage>
        <taxon>Bacteria</taxon>
        <taxon>Bacillati</taxon>
        <taxon>Actinomycetota</taxon>
        <taxon>Actinomycetes</taxon>
        <taxon>Propionibacteriales</taxon>
        <taxon>Kribbellaceae</taxon>
        <taxon>Kribbella</taxon>
    </lineage>
</organism>
<dbReference type="GO" id="GO:0016020">
    <property type="term" value="C:membrane"/>
    <property type="evidence" value="ECO:0007669"/>
    <property type="project" value="UniProtKB-SubCell"/>
</dbReference>
<name>A0A4R7T4Q0_9ACTN</name>
<dbReference type="Gene3D" id="3.10.129.10">
    <property type="entry name" value="Hotdog Thioesterase"/>
    <property type="match status" value="1"/>
</dbReference>
<evidence type="ECO:0000313" key="27">
    <source>
        <dbReference type="Proteomes" id="UP000295151"/>
    </source>
</evidence>
<feature type="region of interest" description="Disordered" evidence="24">
    <location>
        <begin position="1"/>
        <end position="29"/>
    </location>
</feature>
<dbReference type="RefSeq" id="WP_202866584.1">
    <property type="nucleotide sequence ID" value="NZ_SOCE01000001.1"/>
</dbReference>
<keyword evidence="10" id="KW-0443">Lipid metabolism</keyword>
<evidence type="ECO:0000256" key="4">
    <source>
        <dbReference type="ARBA" id="ARBA00022475"/>
    </source>
</evidence>
<sequence>MIEPPTRTATPQRELEPAERHPEAPAPGTVLPSHYENCVACGPAHPTGLRLVTTAGPGVSVTAEFTVTKEHQGAPGLAHGGVLATAMDETLGGLSWLLRRPMVTGRLETDYIRPVPVGATLFLRALCLGFDGRRMYANATARLGGPDGSIALRANAVFVVVPPKHFVEHGTDMTAENVHDYEVNP</sequence>
<comment type="catalytic activity">
    <reaction evidence="19">
        <text>octanoyl-CoA + H2O = octanoate + CoA + H(+)</text>
        <dbReference type="Rhea" id="RHEA:30143"/>
        <dbReference type="ChEBI" id="CHEBI:15377"/>
        <dbReference type="ChEBI" id="CHEBI:15378"/>
        <dbReference type="ChEBI" id="CHEBI:25646"/>
        <dbReference type="ChEBI" id="CHEBI:57287"/>
        <dbReference type="ChEBI" id="CHEBI:57386"/>
    </reaction>
    <physiologicalReaction direction="left-to-right" evidence="19">
        <dbReference type="Rhea" id="RHEA:30144"/>
    </physiologicalReaction>
</comment>
<protein>
    <recommendedName>
        <fullName evidence="17">Acyl-coenzyme A thioesterase THEM4</fullName>
        <ecNumber evidence="16">3.1.2.2</ecNumber>
    </recommendedName>
    <alternativeName>
        <fullName evidence="18">Thioesterase superfamily member 4</fullName>
    </alternativeName>
</protein>
<evidence type="ECO:0000256" key="17">
    <source>
        <dbReference type="ARBA" id="ARBA00040123"/>
    </source>
</evidence>
<dbReference type="EC" id="3.1.2.2" evidence="16"/>
<evidence type="ECO:0000256" key="1">
    <source>
        <dbReference type="ARBA" id="ARBA00004170"/>
    </source>
</evidence>
<comment type="similarity">
    <text evidence="15">Belongs to the THEM4/THEM5 thioesterase family.</text>
</comment>
<comment type="catalytic activity">
    <reaction evidence="14">
        <text>(9Z)-octadecenoyl-CoA + H2O = (9Z)-octadecenoate + CoA + H(+)</text>
        <dbReference type="Rhea" id="RHEA:40139"/>
        <dbReference type="ChEBI" id="CHEBI:15377"/>
        <dbReference type="ChEBI" id="CHEBI:15378"/>
        <dbReference type="ChEBI" id="CHEBI:30823"/>
        <dbReference type="ChEBI" id="CHEBI:57287"/>
        <dbReference type="ChEBI" id="CHEBI:57387"/>
    </reaction>
    <physiologicalReaction direction="left-to-right" evidence="14">
        <dbReference type="Rhea" id="RHEA:40140"/>
    </physiologicalReaction>
</comment>
<evidence type="ECO:0000256" key="14">
    <source>
        <dbReference type="ARBA" id="ARBA00037002"/>
    </source>
</evidence>
<evidence type="ECO:0000313" key="26">
    <source>
        <dbReference type="EMBL" id="TDU86595.1"/>
    </source>
</evidence>
<evidence type="ECO:0000256" key="9">
    <source>
        <dbReference type="ARBA" id="ARBA00022946"/>
    </source>
</evidence>
<gene>
    <name evidence="26" type="ORF">EV138_0108</name>
</gene>
<dbReference type="AlphaFoldDB" id="A0A4R7T4Q0"/>
<dbReference type="Proteomes" id="UP000295151">
    <property type="component" value="Unassembled WGS sequence"/>
</dbReference>
<comment type="catalytic activity">
    <reaction evidence="13">
        <text>(5Z,8Z,11Z,14Z)-eicosatetraenoyl-CoA + H2O = (5Z,8Z,11Z,14Z)-eicosatetraenoate + CoA + H(+)</text>
        <dbReference type="Rhea" id="RHEA:40151"/>
        <dbReference type="ChEBI" id="CHEBI:15377"/>
        <dbReference type="ChEBI" id="CHEBI:15378"/>
        <dbReference type="ChEBI" id="CHEBI:32395"/>
        <dbReference type="ChEBI" id="CHEBI:57287"/>
        <dbReference type="ChEBI" id="CHEBI:57368"/>
    </reaction>
    <physiologicalReaction direction="left-to-right" evidence="13">
        <dbReference type="Rhea" id="RHEA:40152"/>
    </physiologicalReaction>
</comment>
<keyword evidence="27" id="KW-1185">Reference proteome</keyword>
<keyword evidence="9" id="KW-0809">Transit peptide</keyword>
<comment type="catalytic activity">
    <reaction evidence="21">
        <text>decanoyl-CoA + H2O = decanoate + CoA + H(+)</text>
        <dbReference type="Rhea" id="RHEA:40059"/>
        <dbReference type="ChEBI" id="CHEBI:15377"/>
        <dbReference type="ChEBI" id="CHEBI:15378"/>
        <dbReference type="ChEBI" id="CHEBI:27689"/>
        <dbReference type="ChEBI" id="CHEBI:57287"/>
        <dbReference type="ChEBI" id="CHEBI:61430"/>
    </reaction>
    <physiologicalReaction direction="left-to-right" evidence="21">
        <dbReference type="Rhea" id="RHEA:40060"/>
    </physiologicalReaction>
</comment>
<proteinExistence type="inferred from homology"/>
<comment type="catalytic activity">
    <reaction evidence="23">
        <text>tetradecanoyl-CoA + H2O = tetradecanoate + CoA + H(+)</text>
        <dbReference type="Rhea" id="RHEA:40119"/>
        <dbReference type="ChEBI" id="CHEBI:15377"/>
        <dbReference type="ChEBI" id="CHEBI:15378"/>
        <dbReference type="ChEBI" id="CHEBI:30807"/>
        <dbReference type="ChEBI" id="CHEBI:57287"/>
        <dbReference type="ChEBI" id="CHEBI:57385"/>
    </reaction>
    <physiologicalReaction direction="left-to-right" evidence="23">
        <dbReference type="Rhea" id="RHEA:40120"/>
    </physiologicalReaction>
</comment>
<evidence type="ECO:0000256" key="19">
    <source>
        <dbReference type="ARBA" id="ARBA00047588"/>
    </source>
</evidence>
<accession>A0A4R7T4Q0</accession>
<dbReference type="CDD" id="cd03443">
    <property type="entry name" value="PaaI_thioesterase"/>
    <property type="match status" value="1"/>
</dbReference>
<evidence type="ECO:0000256" key="21">
    <source>
        <dbReference type="ARBA" id="ARBA00047969"/>
    </source>
</evidence>
<comment type="catalytic activity">
    <reaction evidence="20">
        <text>hexadecanoyl-CoA + H2O = hexadecanoate + CoA + H(+)</text>
        <dbReference type="Rhea" id="RHEA:16645"/>
        <dbReference type="ChEBI" id="CHEBI:7896"/>
        <dbReference type="ChEBI" id="CHEBI:15377"/>
        <dbReference type="ChEBI" id="CHEBI:15378"/>
        <dbReference type="ChEBI" id="CHEBI:57287"/>
        <dbReference type="ChEBI" id="CHEBI:57379"/>
        <dbReference type="EC" id="3.1.2.2"/>
    </reaction>
    <physiologicalReaction direction="left-to-right" evidence="20">
        <dbReference type="Rhea" id="RHEA:16646"/>
    </physiologicalReaction>
</comment>
<evidence type="ECO:0000256" key="8">
    <source>
        <dbReference type="ARBA" id="ARBA00022832"/>
    </source>
</evidence>
<keyword evidence="11" id="KW-0472">Membrane</keyword>
<evidence type="ECO:0000259" key="25">
    <source>
        <dbReference type="Pfam" id="PF03061"/>
    </source>
</evidence>
<comment type="catalytic activity">
    <reaction evidence="22">
        <text>dodecanoyl-CoA + H2O = dodecanoate + CoA + H(+)</text>
        <dbReference type="Rhea" id="RHEA:30135"/>
        <dbReference type="ChEBI" id="CHEBI:15377"/>
        <dbReference type="ChEBI" id="CHEBI:15378"/>
        <dbReference type="ChEBI" id="CHEBI:18262"/>
        <dbReference type="ChEBI" id="CHEBI:57287"/>
        <dbReference type="ChEBI" id="CHEBI:57375"/>
    </reaction>
    <physiologicalReaction direction="left-to-right" evidence="22">
        <dbReference type="Rhea" id="RHEA:30136"/>
    </physiologicalReaction>
</comment>
<feature type="domain" description="Thioesterase" evidence="25">
    <location>
        <begin position="76"/>
        <end position="141"/>
    </location>
</feature>
<evidence type="ECO:0000256" key="18">
    <source>
        <dbReference type="ARBA" id="ARBA00043210"/>
    </source>
</evidence>
<keyword evidence="4" id="KW-1003">Cell membrane</keyword>
<evidence type="ECO:0000256" key="20">
    <source>
        <dbReference type="ARBA" id="ARBA00047734"/>
    </source>
</evidence>
<keyword evidence="6" id="KW-0053">Apoptosis</keyword>
<dbReference type="PANTHER" id="PTHR12418:SF19">
    <property type="entry name" value="ACYL-COENZYME A THIOESTERASE THEM4"/>
    <property type="match status" value="1"/>
</dbReference>
<evidence type="ECO:0000256" key="7">
    <source>
        <dbReference type="ARBA" id="ARBA00022801"/>
    </source>
</evidence>
<keyword evidence="12" id="KW-0966">Cell projection</keyword>
<keyword evidence="7" id="KW-0378">Hydrolase</keyword>
<evidence type="ECO:0000256" key="23">
    <source>
        <dbReference type="ARBA" id="ARBA00048180"/>
    </source>
</evidence>
<dbReference type="InterPro" id="IPR006683">
    <property type="entry name" value="Thioestr_dom"/>
</dbReference>
<keyword evidence="5" id="KW-0963">Cytoplasm</keyword>
<evidence type="ECO:0000256" key="6">
    <source>
        <dbReference type="ARBA" id="ARBA00022703"/>
    </source>
</evidence>
<evidence type="ECO:0000256" key="16">
    <source>
        <dbReference type="ARBA" id="ARBA00038848"/>
    </source>
</evidence>
<evidence type="ECO:0000256" key="2">
    <source>
        <dbReference type="ARBA" id="ARBA00004496"/>
    </source>
</evidence>
<evidence type="ECO:0000256" key="12">
    <source>
        <dbReference type="ARBA" id="ARBA00023273"/>
    </source>
</evidence>
<evidence type="ECO:0000256" key="13">
    <source>
        <dbReference type="ARBA" id="ARBA00035852"/>
    </source>
</evidence>
<dbReference type="InterPro" id="IPR052365">
    <property type="entry name" value="THEM4/THEM5_acyl-CoA_thioest"/>
</dbReference>
<evidence type="ECO:0000256" key="11">
    <source>
        <dbReference type="ARBA" id="ARBA00023136"/>
    </source>
</evidence>
<evidence type="ECO:0000256" key="15">
    <source>
        <dbReference type="ARBA" id="ARBA00038456"/>
    </source>
</evidence>
<evidence type="ECO:0000256" key="3">
    <source>
        <dbReference type="ARBA" id="ARBA00004632"/>
    </source>
</evidence>
<dbReference type="Pfam" id="PF03061">
    <property type="entry name" value="4HBT"/>
    <property type="match status" value="1"/>
</dbReference>
<keyword evidence="8" id="KW-0276">Fatty acid metabolism</keyword>
<dbReference type="EMBL" id="SOCE01000001">
    <property type="protein sequence ID" value="TDU86595.1"/>
    <property type="molecule type" value="Genomic_DNA"/>
</dbReference>
<evidence type="ECO:0000256" key="5">
    <source>
        <dbReference type="ARBA" id="ARBA00022490"/>
    </source>
</evidence>
<comment type="caution">
    <text evidence="26">The sequence shown here is derived from an EMBL/GenBank/DDBJ whole genome shotgun (WGS) entry which is preliminary data.</text>
</comment>
<dbReference type="GO" id="GO:0016787">
    <property type="term" value="F:hydrolase activity"/>
    <property type="evidence" value="ECO:0007669"/>
    <property type="project" value="UniProtKB-KW"/>
</dbReference>
<dbReference type="InterPro" id="IPR029069">
    <property type="entry name" value="HotDog_dom_sf"/>
</dbReference>
<dbReference type="PANTHER" id="PTHR12418">
    <property type="entry name" value="ACYL-COENZYME A THIOESTERASE THEM4"/>
    <property type="match status" value="1"/>
</dbReference>
<evidence type="ECO:0000256" key="24">
    <source>
        <dbReference type="SAM" id="MobiDB-lite"/>
    </source>
</evidence>
<dbReference type="SUPFAM" id="SSF54637">
    <property type="entry name" value="Thioesterase/thiol ester dehydrase-isomerase"/>
    <property type="match status" value="1"/>
</dbReference>
<dbReference type="GO" id="GO:0005737">
    <property type="term" value="C:cytoplasm"/>
    <property type="evidence" value="ECO:0007669"/>
    <property type="project" value="UniProtKB-SubCell"/>
</dbReference>
<comment type="subcellular location">
    <subcellularLocation>
        <location evidence="3">Cell projection</location>
        <location evidence="3">Ruffle membrane</location>
    </subcellularLocation>
    <subcellularLocation>
        <location evidence="2">Cytoplasm</location>
    </subcellularLocation>
    <subcellularLocation>
        <location evidence="1">Membrane</location>
        <topology evidence="1">Peripheral membrane protein</topology>
    </subcellularLocation>
</comment>
<evidence type="ECO:0000256" key="22">
    <source>
        <dbReference type="ARBA" id="ARBA00048074"/>
    </source>
</evidence>
<evidence type="ECO:0000256" key="10">
    <source>
        <dbReference type="ARBA" id="ARBA00023098"/>
    </source>
</evidence>